<comment type="similarity">
    <text evidence="2">Belongs to the NXF family.</text>
</comment>
<evidence type="ECO:0000313" key="11">
    <source>
        <dbReference type="EMBL" id="KAK2069559.1"/>
    </source>
</evidence>
<evidence type="ECO:0000256" key="7">
    <source>
        <dbReference type="ARBA" id="ARBA00023242"/>
    </source>
</evidence>
<protein>
    <recommendedName>
        <fullName evidence="13">NTF2-like protein</fullName>
    </recommendedName>
</protein>
<evidence type="ECO:0000256" key="6">
    <source>
        <dbReference type="ARBA" id="ARBA00022816"/>
    </source>
</evidence>
<gene>
    <name evidence="11" type="ORF">P8C59_004124</name>
</gene>
<dbReference type="InterPro" id="IPR018222">
    <property type="entry name" value="Nuclear_transport_factor_2_euk"/>
</dbReference>
<dbReference type="InterPro" id="IPR032710">
    <property type="entry name" value="NTF2-like_dom_sf"/>
</dbReference>
<feature type="region of interest" description="Disordered" evidence="8">
    <location>
        <begin position="52"/>
        <end position="112"/>
    </location>
</feature>
<dbReference type="SUPFAM" id="SSF54427">
    <property type="entry name" value="NTF2-like"/>
    <property type="match status" value="1"/>
</dbReference>
<evidence type="ECO:0000256" key="3">
    <source>
        <dbReference type="ARBA" id="ARBA00022448"/>
    </source>
</evidence>
<dbReference type="Gene3D" id="3.10.450.50">
    <property type="match status" value="1"/>
</dbReference>
<evidence type="ECO:0000259" key="9">
    <source>
        <dbReference type="PROSITE" id="PS50177"/>
    </source>
</evidence>
<accession>A0AAD9I1M7</accession>
<dbReference type="InterPro" id="IPR005637">
    <property type="entry name" value="TAP_C_dom"/>
</dbReference>
<dbReference type="GO" id="GO:0005634">
    <property type="term" value="C:nucleus"/>
    <property type="evidence" value="ECO:0007669"/>
    <property type="project" value="UniProtKB-SubCell"/>
</dbReference>
<dbReference type="InterPro" id="IPR002075">
    <property type="entry name" value="NTF2_dom"/>
</dbReference>
<evidence type="ECO:0000313" key="12">
    <source>
        <dbReference type="Proteomes" id="UP001217918"/>
    </source>
</evidence>
<dbReference type="Gene3D" id="3.80.10.10">
    <property type="entry name" value="Ribonuclease Inhibitor"/>
    <property type="match status" value="1"/>
</dbReference>
<dbReference type="PANTHER" id="PTHR10662:SF22">
    <property type="entry name" value="NUCLEAR RNA EXPORT FACTOR 1"/>
    <property type="match status" value="1"/>
</dbReference>
<dbReference type="SUPFAM" id="SSF46934">
    <property type="entry name" value="UBA-like"/>
    <property type="match status" value="1"/>
</dbReference>
<dbReference type="EMBL" id="JAQQPM010000003">
    <property type="protein sequence ID" value="KAK2069559.1"/>
    <property type="molecule type" value="Genomic_DNA"/>
</dbReference>
<evidence type="ECO:0000256" key="8">
    <source>
        <dbReference type="SAM" id="MobiDB-lite"/>
    </source>
</evidence>
<dbReference type="Pfam" id="PF03943">
    <property type="entry name" value="TAP_C"/>
    <property type="match status" value="1"/>
</dbReference>
<comment type="caution">
    <text evidence="11">The sequence shown here is derived from an EMBL/GenBank/DDBJ whole genome shotgun (WGS) entry which is preliminary data.</text>
</comment>
<dbReference type="Proteomes" id="UP001217918">
    <property type="component" value="Unassembled WGS sequence"/>
</dbReference>
<evidence type="ECO:0000256" key="1">
    <source>
        <dbReference type="ARBA" id="ARBA00004123"/>
    </source>
</evidence>
<dbReference type="GO" id="GO:0016973">
    <property type="term" value="P:poly(A)+ mRNA export from nucleus"/>
    <property type="evidence" value="ECO:0007669"/>
    <property type="project" value="TreeGrafter"/>
</dbReference>
<evidence type="ECO:0008006" key="13">
    <source>
        <dbReference type="Google" id="ProtNLM"/>
    </source>
</evidence>
<proteinExistence type="inferred from homology"/>
<dbReference type="PROSITE" id="PS50177">
    <property type="entry name" value="NTF2_DOMAIN"/>
    <property type="match status" value="1"/>
</dbReference>
<evidence type="ECO:0000256" key="2">
    <source>
        <dbReference type="ARBA" id="ARBA00009285"/>
    </source>
</evidence>
<dbReference type="Pfam" id="PF22602">
    <property type="entry name" value="NXF_NTF2"/>
    <property type="match status" value="1"/>
</dbReference>
<sequence>MVLLYATSANGQAQLARIPLLSLSLIPRGPFSRPCSLSPSAAKTTTYLRVEPGNGRVRGRGGIQKRRADTRTDTDGDVAMDSINPGASSGRGGRGHLNAQKARNGPRTSSRLAAKLDTYGTSAPSKERFAKPVLLKVLGVKQSKAASNPDGGERSLVVFLEKKASKNLETPIKINKSVTSGEHVVLSVSKSAAPEFLKLNNFDFAGSAITITETDEPWPRSVSAAKAPTAETQSVKEDLKAVLASRYNAEARLLDLSALGQDPILVSKGFFEEASRAVKAFSALITIASGAYKSAQEKKEGVQYVSLANNALDNVAHVFDLAKHFPGIVGLDLSNNQFSKITQLGRWRHHFPELSELRLAGNPLVAEEPNLETEVGFDFRDTSGLGEGFLREFFALYDADRAALAKKFYDEDSTFSAAIIVASIKGSDKAILPWKPYLRFSRNIKFLGARNNENRRRLFRGAQFISDVWKQLPATKHVPIEEIDKWVVDAHIVHDLADPTGTGTTVDGLVITVNGEFEELSEAGKAGHRTFSRHFLLGPAKPGRGTIIRVISDQITLRGHQPIAVNSPQAPMPPNGLDDALKLKMVQELSERTGMTLEYSQLCLSGEANWHFHLALRSFDALCGTLPADAFINGKPSHVA</sequence>
<keyword evidence="4" id="KW-0433">Leucine-rich repeat</keyword>
<name>A0AAD9I1M7_9PEZI</name>
<dbReference type="SMART" id="SM00804">
    <property type="entry name" value="TAP_C"/>
    <property type="match status" value="1"/>
</dbReference>
<evidence type="ECO:0000256" key="4">
    <source>
        <dbReference type="ARBA" id="ARBA00022614"/>
    </source>
</evidence>
<keyword evidence="3" id="KW-0813">Transport</keyword>
<dbReference type="SUPFAM" id="SSF52058">
    <property type="entry name" value="L domain-like"/>
    <property type="match status" value="1"/>
</dbReference>
<dbReference type="PROSITE" id="PS51281">
    <property type="entry name" value="TAP_C"/>
    <property type="match status" value="1"/>
</dbReference>
<keyword evidence="7" id="KW-0539">Nucleus</keyword>
<reference evidence="11" key="1">
    <citation type="journal article" date="2023" name="Mol. Plant Microbe Interact.">
        <title>Elucidating the Obligate Nature and Biological Capacity of an Invasive Fungal Corn Pathogen.</title>
        <authorList>
            <person name="MacCready J.S."/>
            <person name="Roggenkamp E.M."/>
            <person name="Gdanetz K."/>
            <person name="Chilvers M.I."/>
        </authorList>
    </citation>
    <scope>NUCLEOTIDE SEQUENCE</scope>
    <source>
        <strain evidence="11">PM02</strain>
    </source>
</reference>
<evidence type="ECO:0000256" key="5">
    <source>
        <dbReference type="ARBA" id="ARBA00022737"/>
    </source>
</evidence>
<dbReference type="PANTHER" id="PTHR10662">
    <property type="entry name" value="NUCLEAR RNA EXPORT FACTOR"/>
    <property type="match status" value="1"/>
</dbReference>
<evidence type="ECO:0000259" key="10">
    <source>
        <dbReference type="PROSITE" id="PS51281"/>
    </source>
</evidence>
<keyword evidence="5" id="KW-0677">Repeat</keyword>
<dbReference type="InterPro" id="IPR030217">
    <property type="entry name" value="NXF_fam"/>
</dbReference>
<dbReference type="CDD" id="cd14342">
    <property type="entry name" value="UBA_TAP-C"/>
    <property type="match status" value="1"/>
</dbReference>
<organism evidence="11 12">
    <name type="scientific">Phyllachora maydis</name>
    <dbReference type="NCBI Taxonomy" id="1825666"/>
    <lineage>
        <taxon>Eukaryota</taxon>
        <taxon>Fungi</taxon>
        <taxon>Dikarya</taxon>
        <taxon>Ascomycota</taxon>
        <taxon>Pezizomycotina</taxon>
        <taxon>Sordariomycetes</taxon>
        <taxon>Sordariomycetidae</taxon>
        <taxon>Phyllachorales</taxon>
        <taxon>Phyllachoraceae</taxon>
        <taxon>Phyllachora</taxon>
    </lineage>
</organism>
<dbReference type="AlphaFoldDB" id="A0AAD9I1M7"/>
<dbReference type="GO" id="GO:0003723">
    <property type="term" value="F:RNA binding"/>
    <property type="evidence" value="ECO:0007669"/>
    <property type="project" value="TreeGrafter"/>
</dbReference>
<feature type="domain" description="NTF2" evidence="9">
    <location>
        <begin position="385"/>
        <end position="557"/>
    </location>
</feature>
<keyword evidence="6" id="KW-0509">mRNA transport</keyword>
<dbReference type="Gene3D" id="1.10.8.10">
    <property type="entry name" value="DNA helicase RuvA subunit, C-terminal domain"/>
    <property type="match status" value="1"/>
</dbReference>
<dbReference type="InterPro" id="IPR032675">
    <property type="entry name" value="LRR_dom_sf"/>
</dbReference>
<keyword evidence="12" id="KW-1185">Reference proteome</keyword>
<dbReference type="InterPro" id="IPR009060">
    <property type="entry name" value="UBA-like_sf"/>
</dbReference>
<feature type="domain" description="TAP-C" evidence="10">
    <location>
        <begin position="580"/>
        <end position="634"/>
    </location>
</feature>
<comment type="subcellular location">
    <subcellularLocation>
        <location evidence="1">Nucleus</location>
    </subcellularLocation>
</comment>